<dbReference type="NCBIfam" id="TIGR02937">
    <property type="entry name" value="sigma70-ECF"/>
    <property type="match status" value="1"/>
</dbReference>
<dbReference type="InterPro" id="IPR013324">
    <property type="entry name" value="RNA_pol_sigma_r3/r4-like"/>
</dbReference>
<feature type="domain" description="RNA polymerase sigma-70 region 2" evidence="5">
    <location>
        <begin position="11"/>
        <end position="77"/>
    </location>
</feature>
<evidence type="ECO:0000259" key="6">
    <source>
        <dbReference type="Pfam" id="PF08281"/>
    </source>
</evidence>
<keyword evidence="4" id="KW-0804">Transcription</keyword>
<protein>
    <submittedName>
        <fullName evidence="7">Sigma-70 family RNA polymerase sigma factor</fullName>
    </submittedName>
</protein>
<dbReference type="AlphaFoldDB" id="A0A3E4QY57"/>
<dbReference type="InterPro" id="IPR039425">
    <property type="entry name" value="RNA_pol_sigma-70-like"/>
</dbReference>
<dbReference type="SUPFAM" id="SSF88946">
    <property type="entry name" value="Sigma2 domain of RNA polymerase sigma factors"/>
    <property type="match status" value="1"/>
</dbReference>
<organism evidence="7 8">
    <name type="scientific">Collinsella tanakaei</name>
    <dbReference type="NCBI Taxonomy" id="626935"/>
    <lineage>
        <taxon>Bacteria</taxon>
        <taxon>Bacillati</taxon>
        <taxon>Actinomycetota</taxon>
        <taxon>Coriobacteriia</taxon>
        <taxon>Coriobacteriales</taxon>
        <taxon>Coriobacteriaceae</taxon>
        <taxon>Collinsella</taxon>
    </lineage>
</organism>
<dbReference type="RefSeq" id="WP_009142169.1">
    <property type="nucleotide sequence ID" value="NZ_CABKQG010000009.1"/>
</dbReference>
<dbReference type="Gene3D" id="1.10.10.10">
    <property type="entry name" value="Winged helix-like DNA-binding domain superfamily/Winged helix DNA-binding domain"/>
    <property type="match status" value="1"/>
</dbReference>
<dbReference type="Proteomes" id="UP000260943">
    <property type="component" value="Unassembled WGS sequence"/>
</dbReference>
<accession>A0A3E4QY57</accession>
<dbReference type="SUPFAM" id="SSF88659">
    <property type="entry name" value="Sigma3 and sigma4 domains of RNA polymerase sigma factors"/>
    <property type="match status" value="1"/>
</dbReference>
<evidence type="ECO:0000259" key="5">
    <source>
        <dbReference type="Pfam" id="PF04542"/>
    </source>
</evidence>
<dbReference type="CDD" id="cd06171">
    <property type="entry name" value="Sigma70_r4"/>
    <property type="match status" value="1"/>
</dbReference>
<dbReference type="InterPro" id="IPR013325">
    <property type="entry name" value="RNA_pol_sigma_r2"/>
</dbReference>
<evidence type="ECO:0000256" key="2">
    <source>
        <dbReference type="ARBA" id="ARBA00023015"/>
    </source>
</evidence>
<keyword evidence="2" id="KW-0805">Transcription regulation</keyword>
<evidence type="ECO:0000313" key="7">
    <source>
        <dbReference type="EMBL" id="RGL12136.1"/>
    </source>
</evidence>
<dbReference type="GeneID" id="62759819"/>
<keyword evidence="3" id="KW-0731">Sigma factor</keyword>
<reference evidence="7 8" key="1">
    <citation type="submission" date="2018-08" db="EMBL/GenBank/DDBJ databases">
        <title>A genome reference for cultivated species of the human gut microbiota.</title>
        <authorList>
            <person name="Zou Y."/>
            <person name="Xue W."/>
            <person name="Luo G."/>
        </authorList>
    </citation>
    <scope>NUCLEOTIDE SEQUENCE [LARGE SCALE GENOMIC DNA]</scope>
    <source>
        <strain evidence="7 8">TF08-14</strain>
    </source>
</reference>
<evidence type="ECO:0000313" key="8">
    <source>
        <dbReference type="Proteomes" id="UP000260943"/>
    </source>
</evidence>
<dbReference type="GO" id="GO:0006352">
    <property type="term" value="P:DNA-templated transcription initiation"/>
    <property type="evidence" value="ECO:0007669"/>
    <property type="project" value="InterPro"/>
</dbReference>
<dbReference type="GO" id="GO:0003677">
    <property type="term" value="F:DNA binding"/>
    <property type="evidence" value="ECO:0007669"/>
    <property type="project" value="InterPro"/>
</dbReference>
<feature type="domain" description="RNA polymerase sigma factor 70 region 4 type 2" evidence="6">
    <location>
        <begin position="98"/>
        <end position="149"/>
    </location>
</feature>
<evidence type="ECO:0000256" key="1">
    <source>
        <dbReference type="ARBA" id="ARBA00010641"/>
    </source>
</evidence>
<dbReference type="PANTHER" id="PTHR43133:SF51">
    <property type="entry name" value="RNA POLYMERASE SIGMA FACTOR"/>
    <property type="match status" value="1"/>
</dbReference>
<gene>
    <name evidence="7" type="ORF">DXC81_00225</name>
</gene>
<dbReference type="Pfam" id="PF04542">
    <property type="entry name" value="Sigma70_r2"/>
    <property type="match status" value="1"/>
</dbReference>
<dbReference type="GO" id="GO:0016987">
    <property type="term" value="F:sigma factor activity"/>
    <property type="evidence" value="ECO:0007669"/>
    <property type="project" value="UniProtKB-KW"/>
</dbReference>
<evidence type="ECO:0000256" key="4">
    <source>
        <dbReference type="ARBA" id="ARBA00023163"/>
    </source>
</evidence>
<dbReference type="InterPro" id="IPR014284">
    <property type="entry name" value="RNA_pol_sigma-70_dom"/>
</dbReference>
<comment type="caution">
    <text evidence="7">The sequence shown here is derived from an EMBL/GenBank/DDBJ whole genome shotgun (WGS) entry which is preliminary data.</text>
</comment>
<dbReference type="InterPro" id="IPR013249">
    <property type="entry name" value="RNA_pol_sigma70_r4_t2"/>
</dbReference>
<dbReference type="InterPro" id="IPR036388">
    <property type="entry name" value="WH-like_DNA-bd_sf"/>
</dbReference>
<dbReference type="PANTHER" id="PTHR43133">
    <property type="entry name" value="RNA POLYMERASE ECF-TYPE SIGMA FACTO"/>
    <property type="match status" value="1"/>
</dbReference>
<dbReference type="InterPro" id="IPR007627">
    <property type="entry name" value="RNA_pol_sigma70_r2"/>
</dbReference>
<name>A0A3E4QY57_9ACTN</name>
<comment type="similarity">
    <text evidence="1">Belongs to the sigma-70 factor family. ECF subfamily.</text>
</comment>
<sequence>MDAEKWFREAVERHRDMVFRLAYTYLRDPADADDVTQDVFVKLLRSGKRFEGDEHLRYWLVRVTINECKSLFRKPWRRVEDIEAYAETLQAPSEQHRDLLVRVMRLPEKYRVPMVLHYYIGLSTDEVARAIKVPAATVRTRLARGRARLKSMLEGEKR</sequence>
<dbReference type="EMBL" id="QSRJ01000001">
    <property type="protein sequence ID" value="RGL12136.1"/>
    <property type="molecule type" value="Genomic_DNA"/>
</dbReference>
<dbReference type="Gene3D" id="1.10.1740.10">
    <property type="match status" value="1"/>
</dbReference>
<proteinExistence type="inferred from homology"/>
<dbReference type="Pfam" id="PF08281">
    <property type="entry name" value="Sigma70_r4_2"/>
    <property type="match status" value="1"/>
</dbReference>
<evidence type="ECO:0000256" key="3">
    <source>
        <dbReference type="ARBA" id="ARBA00023082"/>
    </source>
</evidence>